<feature type="compositionally biased region" description="Basic and acidic residues" evidence="1">
    <location>
        <begin position="200"/>
        <end position="218"/>
    </location>
</feature>
<name>A0A0G4HSN7_9ALVE</name>
<feature type="region of interest" description="Disordered" evidence="1">
    <location>
        <begin position="1135"/>
        <end position="1179"/>
    </location>
</feature>
<organism evidence="2">
    <name type="scientific">Chromera velia CCMP2878</name>
    <dbReference type="NCBI Taxonomy" id="1169474"/>
    <lineage>
        <taxon>Eukaryota</taxon>
        <taxon>Sar</taxon>
        <taxon>Alveolata</taxon>
        <taxon>Colpodellida</taxon>
        <taxon>Chromeraceae</taxon>
        <taxon>Chromera</taxon>
    </lineage>
</organism>
<protein>
    <submittedName>
        <fullName evidence="2">Uncharacterized protein</fullName>
    </submittedName>
</protein>
<feature type="region of interest" description="Disordered" evidence="1">
    <location>
        <begin position="444"/>
        <end position="468"/>
    </location>
</feature>
<sequence>MNVLIQTALSGVQDVQGKALYQALTALKAPNSHVADFELVASVLARKFIADPPDLGAKADAYALIRLYLHRVSSASGDVEDDARTSLILLQRAATGFAPHAKDGPPGVLADFTHVISDALLSGALLTEGPSGLPAEVRALARSRGKQQGGRPVGLLFFDVCEAAWRFMAEWMSPLECLRFLTMDSGAQASVLLSAAASCEERERGDSPSADRQRRGDGPARVALAATAVEALGCIVMGSMEEAGGETLDDVGEVLRTLIKMSASTPSPVPIPISRVPPRGSPLLPSFAAQRVASALLFALACPSQSGDDSLPSPFPAALVLPGRPLRSGLEAVTAAVTPALLHAAAMQVSALGSEGLEAALRSVWEGGDLRVPFQDERGGVEGGALPPSLAGMDAASLAAATSDREERMALRAFPPIQAVEAEAYRLTLVALVAIARRPLLLSPERRSRGGGGSPTEAHSLQAGGEDSEEEIELRSLCRNLRSCLETIQRVFASLVMRAGERAEGPSGIAIAFSLIEVRVLLSLSALIDSGRAGPSSSERGNAREQSEDLAAAVCRCCRRVERWEREWLVPRPGSSRGPVRSVGFDLHVERLIDTATALCLTAVEAGLWFYRQRSEGGGDGGEAGVWGEACAAVLSLWADRQQIERGQQGSAADSDRGLSHVSSVMSVCSVLVRWGCARVGDGVGFRVLETFLKKRLAREQTSVQSREGVGVCESALFWILCMSSCAHGSRFLPPPEESSTLVSPDGREKGSSVRQKLREFRNRVWKQPTDTDGDAGVDEERWVQSALSILSAALELLGGVRGDRHYGCLSSGICSMLLQVGAVAGRRRSVCSRVIQQGSTEVGAVFGTVSSILQSCSENANSRTGTGSGGLRRLLRCGLPLAVGVLNMGGVAGAGTSSSQSLSMASGEAMRFLRTVTEMRVISEDSAAGRIVSGLLASGQSRVTHTQPPCVCLQSLSEEELQGALATHRLWESVLGDQGGGGGRFPGEAYSRGRLVCVSRGALVISCRISRTRSTDTMKVPSPFLVCRLLNATDCALPCIRLAVSVSISSNGNAQSSSSSAVFRSRVSRKRTLGEIASGDAVVNVLPLQLSSWGGNGGGQTGRGPFISSEGAPTVFSLSANVSAEFAIGEEDESGGGMLGISGGGDVSPAYQRDRAGSLHGSQAGENATEGGDAQGESVQIPAGEGAAAWMHTYAPDNVVRQPSSPVFGGLDLFFSPFFGFGPGIPSGVLSAVGGTGASEGLSDSRFFRSSHAALHSFAPWLHVCGEVALDVDEARLFMPPSFHLVCESEGARLLAGLSWDGTAVVVLLLSFPERGREHLGGGANVKGPLGGCTVLSNEDVLGASVVSNFPHFVTAELQQAL</sequence>
<proteinExistence type="predicted"/>
<dbReference type="EMBL" id="CDMZ01003740">
    <property type="protein sequence ID" value="CEM47410.1"/>
    <property type="molecule type" value="Genomic_DNA"/>
</dbReference>
<gene>
    <name evidence="2" type="ORF">Cvel_8327</name>
</gene>
<feature type="region of interest" description="Disordered" evidence="1">
    <location>
        <begin position="200"/>
        <end position="219"/>
    </location>
</feature>
<feature type="compositionally biased region" description="Gly residues" evidence="1">
    <location>
        <begin position="1136"/>
        <end position="1147"/>
    </location>
</feature>
<accession>A0A0G4HSN7</accession>
<evidence type="ECO:0000256" key="1">
    <source>
        <dbReference type="SAM" id="MobiDB-lite"/>
    </source>
</evidence>
<reference evidence="2" key="1">
    <citation type="submission" date="2014-11" db="EMBL/GenBank/DDBJ databases">
        <authorList>
            <person name="Otto D Thomas"/>
            <person name="Naeem Raeece"/>
        </authorList>
    </citation>
    <scope>NUCLEOTIDE SEQUENCE</scope>
</reference>
<dbReference type="VEuPathDB" id="CryptoDB:Cvel_8327"/>
<evidence type="ECO:0000313" key="2">
    <source>
        <dbReference type="EMBL" id="CEM47410.1"/>
    </source>
</evidence>